<dbReference type="Proteomes" id="UP000724672">
    <property type="component" value="Unassembled WGS sequence"/>
</dbReference>
<evidence type="ECO:0000313" key="13">
    <source>
        <dbReference type="Proteomes" id="UP000724672"/>
    </source>
</evidence>
<dbReference type="InterPro" id="IPR014046">
    <property type="entry name" value="C-di-AMP_synthase"/>
</dbReference>
<evidence type="ECO:0000256" key="6">
    <source>
        <dbReference type="ARBA" id="ARBA00022741"/>
    </source>
</evidence>
<keyword evidence="7 10" id="KW-0067">ATP-binding</keyword>
<dbReference type="Pfam" id="PF19293">
    <property type="entry name" value="CdaA_N"/>
    <property type="match status" value="1"/>
</dbReference>
<comment type="similarity">
    <text evidence="10">Belongs to the adenylate cyclase family. DacA/CdaA subfamily.</text>
</comment>
<dbReference type="EMBL" id="WSFT01000029">
    <property type="protein sequence ID" value="MBS4538272.1"/>
    <property type="molecule type" value="Genomic_DNA"/>
</dbReference>
<comment type="subunit">
    <text evidence="10">Probably a homodimer.</text>
</comment>
<evidence type="ECO:0000256" key="4">
    <source>
        <dbReference type="ARBA" id="ARBA00022692"/>
    </source>
</evidence>
<dbReference type="Pfam" id="PF02457">
    <property type="entry name" value="DAC"/>
    <property type="match status" value="1"/>
</dbReference>
<evidence type="ECO:0000313" key="12">
    <source>
        <dbReference type="EMBL" id="MBS4538272.1"/>
    </source>
</evidence>
<dbReference type="HAMAP" id="MF_01499">
    <property type="entry name" value="DacA"/>
    <property type="match status" value="1"/>
</dbReference>
<evidence type="ECO:0000256" key="1">
    <source>
        <dbReference type="ARBA" id="ARBA00000877"/>
    </source>
</evidence>
<evidence type="ECO:0000256" key="5">
    <source>
        <dbReference type="ARBA" id="ARBA00022695"/>
    </source>
</evidence>
<evidence type="ECO:0000256" key="8">
    <source>
        <dbReference type="ARBA" id="ARBA00022989"/>
    </source>
</evidence>
<evidence type="ECO:0000256" key="3">
    <source>
        <dbReference type="ARBA" id="ARBA00022679"/>
    </source>
</evidence>
<dbReference type="SUPFAM" id="SSF143597">
    <property type="entry name" value="YojJ-like"/>
    <property type="match status" value="1"/>
</dbReference>
<dbReference type="PANTHER" id="PTHR34185">
    <property type="entry name" value="DIADENYLATE CYCLASE"/>
    <property type="match status" value="1"/>
</dbReference>
<dbReference type="Gene3D" id="3.40.1700.10">
    <property type="entry name" value="DNA integrity scanning protein, DisA, N-terminal domain"/>
    <property type="match status" value="1"/>
</dbReference>
<gene>
    <name evidence="12" type="primary">cdaA</name>
    <name evidence="10" type="synonym">dacA</name>
    <name evidence="12" type="ORF">GOQ27_07340</name>
</gene>
<dbReference type="InterPro" id="IPR036888">
    <property type="entry name" value="DNA_integrity_DisA_N_sf"/>
</dbReference>
<dbReference type="InterPro" id="IPR050338">
    <property type="entry name" value="DisA"/>
</dbReference>
<dbReference type="GO" id="GO:0005524">
    <property type="term" value="F:ATP binding"/>
    <property type="evidence" value="ECO:0007669"/>
    <property type="project" value="UniProtKB-UniRule"/>
</dbReference>
<proteinExistence type="inferred from homology"/>
<evidence type="ECO:0000259" key="11">
    <source>
        <dbReference type="PROSITE" id="PS51794"/>
    </source>
</evidence>
<name>A0A942UZ59_9FIRM</name>
<reference evidence="12" key="1">
    <citation type="submission" date="2019-12" db="EMBL/GenBank/DDBJ databases">
        <title>Clostridiaceae gen. nov. sp. nov., isolated from sediment in Xinjiang, China.</title>
        <authorList>
            <person name="Zhang R."/>
        </authorList>
    </citation>
    <scope>NUCLEOTIDE SEQUENCE</scope>
    <source>
        <strain evidence="12">D2Q-11</strain>
    </source>
</reference>
<keyword evidence="6 10" id="KW-0547">Nucleotide-binding</keyword>
<evidence type="ECO:0000256" key="7">
    <source>
        <dbReference type="ARBA" id="ARBA00022840"/>
    </source>
</evidence>
<dbReference type="AlphaFoldDB" id="A0A942UZ59"/>
<dbReference type="EC" id="2.7.7.85" evidence="10"/>
<dbReference type="NCBIfam" id="TIGR00159">
    <property type="entry name" value="diadenylate cyclase CdaA"/>
    <property type="match status" value="1"/>
</dbReference>
<dbReference type="InterPro" id="IPR045585">
    <property type="entry name" value="CdaA_N"/>
</dbReference>
<accession>A0A942UZ59</accession>
<evidence type="ECO:0000256" key="2">
    <source>
        <dbReference type="ARBA" id="ARBA00022475"/>
    </source>
</evidence>
<keyword evidence="4 10" id="KW-0812">Transmembrane</keyword>
<keyword evidence="5 10" id="KW-0548">Nucleotidyltransferase</keyword>
<comment type="caution">
    <text evidence="12">The sequence shown here is derived from an EMBL/GenBank/DDBJ whole genome shotgun (WGS) entry which is preliminary data.</text>
</comment>
<dbReference type="GO" id="GO:0004016">
    <property type="term" value="F:adenylate cyclase activity"/>
    <property type="evidence" value="ECO:0007669"/>
    <property type="project" value="UniProtKB-UniRule"/>
</dbReference>
<keyword evidence="9 10" id="KW-0472">Membrane</keyword>
<organism evidence="12 13">
    <name type="scientific">Anaeromonas frigoriresistens</name>
    <dbReference type="NCBI Taxonomy" id="2683708"/>
    <lineage>
        <taxon>Bacteria</taxon>
        <taxon>Bacillati</taxon>
        <taxon>Bacillota</taxon>
        <taxon>Tissierellia</taxon>
        <taxon>Tissierellales</taxon>
        <taxon>Thermohalobacteraceae</taxon>
        <taxon>Anaeromonas</taxon>
    </lineage>
</organism>
<dbReference type="GO" id="GO:0106408">
    <property type="term" value="F:diadenylate cyclase activity"/>
    <property type="evidence" value="ECO:0007669"/>
    <property type="project" value="UniProtKB-EC"/>
</dbReference>
<dbReference type="PIRSF" id="PIRSF004793">
    <property type="entry name" value="UCP004793"/>
    <property type="match status" value="1"/>
</dbReference>
<dbReference type="PANTHER" id="PTHR34185:SF1">
    <property type="entry name" value="DIADENYLATE CYCLASE"/>
    <property type="match status" value="1"/>
</dbReference>
<dbReference type="FunFam" id="3.40.1700.10:FF:000002">
    <property type="entry name" value="Diadenylate cyclase"/>
    <property type="match status" value="1"/>
</dbReference>
<dbReference type="PROSITE" id="PS51794">
    <property type="entry name" value="DAC"/>
    <property type="match status" value="1"/>
</dbReference>
<feature type="domain" description="DAC" evidence="11">
    <location>
        <begin position="83"/>
        <end position="246"/>
    </location>
</feature>
<keyword evidence="3 10" id="KW-0808">Transferase</keyword>
<dbReference type="InterPro" id="IPR003390">
    <property type="entry name" value="DNA_integrity_scan_DisA_N"/>
</dbReference>
<dbReference type="GO" id="GO:0006171">
    <property type="term" value="P:cAMP biosynthetic process"/>
    <property type="evidence" value="ECO:0007669"/>
    <property type="project" value="InterPro"/>
</dbReference>
<evidence type="ECO:0000256" key="10">
    <source>
        <dbReference type="HAMAP-Rule" id="MF_01499"/>
    </source>
</evidence>
<comment type="catalytic activity">
    <reaction evidence="1 10">
        <text>2 ATP = 3',3'-c-di-AMP + 2 diphosphate</text>
        <dbReference type="Rhea" id="RHEA:35655"/>
        <dbReference type="ChEBI" id="CHEBI:30616"/>
        <dbReference type="ChEBI" id="CHEBI:33019"/>
        <dbReference type="ChEBI" id="CHEBI:71500"/>
        <dbReference type="EC" id="2.7.7.85"/>
    </reaction>
</comment>
<keyword evidence="13" id="KW-1185">Reference proteome</keyword>
<evidence type="ECO:0000256" key="9">
    <source>
        <dbReference type="ARBA" id="ARBA00023136"/>
    </source>
</evidence>
<keyword evidence="2 10" id="KW-1003">Cell membrane</keyword>
<sequence>MEYFKGLFLNIGLRDLIDMTIVAFAFYKIYTLVKETRAEQLIKGIIVLLVATKMSEWLRLFTTHWILQKTMTVGVIALLIVFQPELRRALEYIGRSRFFTKSFIEIKEEDITNVIEEIVEASASLSRQKIGGLIVFERETGLGEVVETGSVINGTVSSGLLINIFIPNTPLHDGAVIIRDDRIRAAGCVLPLSESMNINKELGTRHRAALGISEKSDALAIVVSEETGAISIADRGKLSRYVDIKTLRQILQNMYSSNTKKKQGLLLRWRNKNEKDRSDG</sequence>
<protein>
    <recommendedName>
        <fullName evidence="10">Diadenylate cyclase</fullName>
        <shortName evidence="10">DAC</shortName>
        <ecNumber evidence="10">2.7.7.85</ecNumber>
    </recommendedName>
    <alternativeName>
        <fullName evidence="10">Cyclic-di-AMP synthase</fullName>
        <shortName evidence="10">c-di-AMP synthase</shortName>
    </alternativeName>
</protein>
<dbReference type="InterPro" id="IPR034701">
    <property type="entry name" value="CdaA"/>
</dbReference>
<comment type="function">
    <text evidence="10">Catalyzes the condensation of 2 ATP molecules into cyclic di-AMP (c-di-AMP), a second messenger used to regulate differing processes in different bacteria.</text>
</comment>
<keyword evidence="8 10" id="KW-1133">Transmembrane helix</keyword>